<keyword evidence="2" id="KW-0520">NAD</keyword>
<dbReference type="InterPro" id="IPR006140">
    <property type="entry name" value="D-isomer_DH_NAD-bd"/>
</dbReference>
<evidence type="ECO:0000256" key="2">
    <source>
        <dbReference type="ARBA" id="ARBA00023027"/>
    </source>
</evidence>
<protein>
    <submittedName>
        <fullName evidence="4">Glyoxylate/hydroxypyruvate reductase A</fullName>
        <ecNumber evidence="4">1.1.1.79</ecNumber>
    </submittedName>
</protein>
<evidence type="ECO:0000313" key="4">
    <source>
        <dbReference type="EMBL" id="SON55696.1"/>
    </source>
</evidence>
<dbReference type="RefSeq" id="WP_099556168.1">
    <property type="nucleotide sequence ID" value="NZ_LT960614.1"/>
</dbReference>
<keyword evidence="5" id="KW-1185">Reference proteome</keyword>
<evidence type="ECO:0000313" key="5">
    <source>
        <dbReference type="Proteomes" id="UP000223606"/>
    </source>
</evidence>
<keyword evidence="4" id="KW-0670">Pyruvate</keyword>
<dbReference type="InterPro" id="IPR036291">
    <property type="entry name" value="NAD(P)-bd_dom_sf"/>
</dbReference>
<dbReference type="EMBL" id="LT960614">
    <property type="protein sequence ID" value="SON55696.1"/>
    <property type="molecule type" value="Genomic_DNA"/>
</dbReference>
<dbReference type="PANTHER" id="PTHR43333:SF1">
    <property type="entry name" value="D-ISOMER SPECIFIC 2-HYDROXYACID DEHYDROGENASE NAD-BINDING DOMAIN-CONTAINING PROTEIN"/>
    <property type="match status" value="1"/>
</dbReference>
<keyword evidence="1 4" id="KW-0560">Oxidoreductase</keyword>
<dbReference type="OrthoDB" id="9787219at2"/>
<gene>
    <name evidence="4" type="primary">ghrA_2</name>
    <name evidence="4" type="ORF">HDIA_2155</name>
</gene>
<name>A0A2C9D5X0_9HYPH</name>
<feature type="domain" description="D-isomer specific 2-hydroxyacid dehydrogenase NAD-binding" evidence="3">
    <location>
        <begin position="111"/>
        <end position="279"/>
    </location>
</feature>
<dbReference type="Proteomes" id="UP000223606">
    <property type="component" value="Chromosome 1"/>
</dbReference>
<accession>A0A2C9D5X0</accession>
<dbReference type="GO" id="GO:0030267">
    <property type="term" value="F:glyoxylate reductase (NADPH) activity"/>
    <property type="evidence" value="ECO:0007669"/>
    <property type="project" value="UniProtKB-EC"/>
</dbReference>
<dbReference type="Pfam" id="PF02826">
    <property type="entry name" value="2-Hacid_dh_C"/>
    <property type="match status" value="1"/>
</dbReference>
<dbReference type="Gene3D" id="3.40.50.720">
    <property type="entry name" value="NAD(P)-binding Rossmann-like Domain"/>
    <property type="match status" value="2"/>
</dbReference>
<dbReference type="PANTHER" id="PTHR43333">
    <property type="entry name" value="2-HACID_DH_C DOMAIN-CONTAINING PROTEIN"/>
    <property type="match status" value="1"/>
</dbReference>
<proteinExistence type="predicted"/>
<reference evidence="5" key="1">
    <citation type="submission" date="2017-09" db="EMBL/GenBank/DDBJ databases">
        <title>Genome sequence of Nannocystis excedens DSM 71.</title>
        <authorList>
            <person name="Blom J."/>
        </authorList>
    </citation>
    <scope>NUCLEOTIDE SEQUENCE [LARGE SCALE GENOMIC DNA]</scope>
    <source>
        <strain evidence="5">type strain: E19</strain>
    </source>
</reference>
<dbReference type="CDD" id="cd12164">
    <property type="entry name" value="GDH_like_2"/>
    <property type="match status" value="1"/>
</dbReference>
<evidence type="ECO:0000256" key="1">
    <source>
        <dbReference type="ARBA" id="ARBA00023002"/>
    </source>
</evidence>
<sequence>MTRPIALVTRIDRKGEEDWLALLRERLPAETILPFDAMSDSQRAEAEIAIVANPDPDHVRQLPGLVWIHSLWAGVERLVAELGETAPPIVRLVDPELSRVMAEAVLAWTYYLHRDMPRYLAQQREAVWQQQDYRHPSTVRVGLLGLGELGRASAARLLDAGFQVAGWSRSPKEIEGVETVSGDTGLATLLGTSDIIVCLLPLTAQTRGLLNRATLEKAKPGASLINFGRGPIIVDDDLIALLDEGRLDHAVLDVFATEPLPAEAPFWRHPKVTVLPHISAPTMPETAASIVAGNIESYRATGQLPPVIDVRRGY</sequence>
<dbReference type="GO" id="GO:0051287">
    <property type="term" value="F:NAD binding"/>
    <property type="evidence" value="ECO:0007669"/>
    <property type="project" value="InterPro"/>
</dbReference>
<dbReference type="KEGG" id="hdi:HDIA_2155"/>
<dbReference type="AlphaFoldDB" id="A0A2C9D5X0"/>
<evidence type="ECO:0000259" key="3">
    <source>
        <dbReference type="Pfam" id="PF02826"/>
    </source>
</evidence>
<dbReference type="SUPFAM" id="SSF51735">
    <property type="entry name" value="NAD(P)-binding Rossmann-fold domains"/>
    <property type="match status" value="1"/>
</dbReference>
<organism evidence="4 5">
    <name type="scientific">Hartmannibacter diazotrophicus</name>
    <dbReference type="NCBI Taxonomy" id="1482074"/>
    <lineage>
        <taxon>Bacteria</taxon>
        <taxon>Pseudomonadati</taxon>
        <taxon>Pseudomonadota</taxon>
        <taxon>Alphaproteobacteria</taxon>
        <taxon>Hyphomicrobiales</taxon>
        <taxon>Pleomorphomonadaceae</taxon>
        <taxon>Hartmannibacter</taxon>
    </lineage>
</organism>
<dbReference type="EC" id="1.1.1.79" evidence="4"/>